<gene>
    <name evidence="1" type="ORF">L1987_22290</name>
</gene>
<evidence type="ECO:0000313" key="1">
    <source>
        <dbReference type="EMBL" id="KAI3806387.1"/>
    </source>
</evidence>
<keyword evidence="2" id="KW-1185">Reference proteome</keyword>
<protein>
    <submittedName>
        <fullName evidence="1">Uncharacterized protein</fullName>
    </submittedName>
</protein>
<dbReference type="EMBL" id="CM042025">
    <property type="protein sequence ID" value="KAI3806387.1"/>
    <property type="molecule type" value="Genomic_DNA"/>
</dbReference>
<proteinExistence type="predicted"/>
<sequence>MSEASCASFKDFRSDPKQDDRCPVWTNIAETDFHPFHSMIPFSFCNPPIVFIALILLNLLQLFFRSSSSLQINHTDHQNRSTISIPHYTDHNQMPLNPQKKLQRLPHVFSQVLELPLRSQADVFIEDRSDCFRFTANVENNVFAGGQVRAYAVKIHPAVTKVVVRGGNRGEAELLLDKLEVDVWRFRLPTTTRPELATAAVTGGKLIVTVPKGGGGL</sequence>
<reference evidence="1 2" key="2">
    <citation type="journal article" date="2022" name="Mol. Ecol. Resour.">
        <title>The genomes of chicory, endive, great burdock and yacon provide insights into Asteraceae paleo-polyploidization history and plant inulin production.</title>
        <authorList>
            <person name="Fan W."/>
            <person name="Wang S."/>
            <person name="Wang H."/>
            <person name="Wang A."/>
            <person name="Jiang F."/>
            <person name="Liu H."/>
            <person name="Zhao H."/>
            <person name="Xu D."/>
            <person name="Zhang Y."/>
        </authorList>
    </citation>
    <scope>NUCLEOTIDE SEQUENCE [LARGE SCALE GENOMIC DNA]</scope>
    <source>
        <strain evidence="2">cv. Yunnan</strain>
        <tissue evidence="1">Leaves</tissue>
    </source>
</reference>
<comment type="caution">
    <text evidence="1">The sequence shown here is derived from an EMBL/GenBank/DDBJ whole genome shotgun (WGS) entry which is preliminary data.</text>
</comment>
<organism evidence="1 2">
    <name type="scientific">Smallanthus sonchifolius</name>
    <dbReference type="NCBI Taxonomy" id="185202"/>
    <lineage>
        <taxon>Eukaryota</taxon>
        <taxon>Viridiplantae</taxon>
        <taxon>Streptophyta</taxon>
        <taxon>Embryophyta</taxon>
        <taxon>Tracheophyta</taxon>
        <taxon>Spermatophyta</taxon>
        <taxon>Magnoliopsida</taxon>
        <taxon>eudicotyledons</taxon>
        <taxon>Gunneridae</taxon>
        <taxon>Pentapetalae</taxon>
        <taxon>asterids</taxon>
        <taxon>campanulids</taxon>
        <taxon>Asterales</taxon>
        <taxon>Asteraceae</taxon>
        <taxon>Asteroideae</taxon>
        <taxon>Heliantheae alliance</taxon>
        <taxon>Millerieae</taxon>
        <taxon>Smallanthus</taxon>
    </lineage>
</organism>
<accession>A0ACB9IF07</accession>
<reference evidence="2" key="1">
    <citation type="journal article" date="2022" name="Mol. Ecol. Resour.">
        <title>The genomes of chicory, endive, great burdock and yacon provide insights into Asteraceae palaeo-polyploidization history and plant inulin production.</title>
        <authorList>
            <person name="Fan W."/>
            <person name="Wang S."/>
            <person name="Wang H."/>
            <person name="Wang A."/>
            <person name="Jiang F."/>
            <person name="Liu H."/>
            <person name="Zhao H."/>
            <person name="Xu D."/>
            <person name="Zhang Y."/>
        </authorList>
    </citation>
    <scope>NUCLEOTIDE SEQUENCE [LARGE SCALE GENOMIC DNA]</scope>
    <source>
        <strain evidence="2">cv. Yunnan</strain>
    </source>
</reference>
<name>A0ACB9IF07_9ASTR</name>
<dbReference type="Proteomes" id="UP001056120">
    <property type="component" value="Linkage Group LG08"/>
</dbReference>
<evidence type="ECO:0000313" key="2">
    <source>
        <dbReference type="Proteomes" id="UP001056120"/>
    </source>
</evidence>